<name>A0A3S4QAL8_AGGAP</name>
<dbReference type="InterPro" id="IPR045653">
    <property type="entry name" value="DUF6396"/>
</dbReference>
<dbReference type="SUPFAM" id="SSF81901">
    <property type="entry name" value="HCP-like"/>
    <property type="match status" value="1"/>
</dbReference>
<organism evidence="3 4">
    <name type="scientific">Aggregatibacter aphrophilus ATCC 33389</name>
    <dbReference type="NCBI Taxonomy" id="985008"/>
    <lineage>
        <taxon>Bacteria</taxon>
        <taxon>Pseudomonadati</taxon>
        <taxon>Pseudomonadota</taxon>
        <taxon>Gammaproteobacteria</taxon>
        <taxon>Pasteurellales</taxon>
        <taxon>Pasteurellaceae</taxon>
        <taxon>Aggregatibacter</taxon>
    </lineage>
</organism>
<evidence type="ECO:0000313" key="4">
    <source>
        <dbReference type="Proteomes" id="UP000272690"/>
    </source>
</evidence>
<proteinExistence type="predicted"/>
<feature type="transmembrane region" description="Helical" evidence="1">
    <location>
        <begin position="7"/>
        <end position="26"/>
    </location>
</feature>
<dbReference type="Gene3D" id="1.25.40.10">
    <property type="entry name" value="Tetratricopeptide repeat domain"/>
    <property type="match status" value="1"/>
</dbReference>
<dbReference type="EMBL" id="LR134327">
    <property type="protein sequence ID" value="VEF41978.1"/>
    <property type="molecule type" value="Genomic_DNA"/>
</dbReference>
<evidence type="ECO:0000259" key="2">
    <source>
        <dbReference type="Pfam" id="PF19933"/>
    </source>
</evidence>
<keyword evidence="1" id="KW-1133">Transmembrane helix</keyword>
<keyword evidence="1" id="KW-0812">Transmembrane</keyword>
<dbReference type="RefSeq" id="WP_126379386.1">
    <property type="nucleotide sequence ID" value="NZ_LR134327.1"/>
</dbReference>
<dbReference type="InterPro" id="IPR011990">
    <property type="entry name" value="TPR-like_helical_dom_sf"/>
</dbReference>
<dbReference type="GeneID" id="49635148"/>
<sequence>MKKCLKILLVIVIVTIIGLFWLYRYFECNPLHLGGGPSDPPPARCYAKEQEQQRKTQMAQLEQLAALEFTCKKEELPPLSEETQQLYNYALYHDLHNMWTGDKGDDVWNGLARYYRIAAANGDYKANVRLQYLLNTGRISTDMPQTEVYNLNEELAKQLPATAYYNLYGYLDEDYGVRTEEGGKYAYLRKAADLGSREAQYTVAEMLEDIEDQNESEEAFKYRMSIAKDLYSCASEQGLGEASNELALGLLFHKKYSEALIVLHQGVINGNDSSAHRLDKGFSGQYKDGDMYFLNVPEDKERSKRYNIIWNYLTDNDYLQPKVPDLDEIVPLPPAKLPKWDGKIAFQRWYEGEAPPKPSEALMQKLANQAGLRVDNGLDLETNLPKSVKK</sequence>
<feature type="domain" description="DUF6396" evidence="2">
    <location>
        <begin position="274"/>
        <end position="378"/>
    </location>
</feature>
<reference evidence="3 4" key="1">
    <citation type="submission" date="2018-12" db="EMBL/GenBank/DDBJ databases">
        <authorList>
            <consortium name="Pathogen Informatics"/>
        </authorList>
    </citation>
    <scope>NUCLEOTIDE SEQUENCE [LARGE SCALE GENOMIC DNA]</scope>
    <source>
        <strain evidence="3 4">NCTC5906</strain>
    </source>
</reference>
<evidence type="ECO:0000313" key="3">
    <source>
        <dbReference type="EMBL" id="VEF41978.1"/>
    </source>
</evidence>
<protein>
    <recommendedName>
        <fullName evidence="2">DUF6396 domain-containing protein</fullName>
    </recommendedName>
</protein>
<dbReference type="OrthoDB" id="5670359at2"/>
<dbReference type="Pfam" id="PF19933">
    <property type="entry name" value="DUF6396"/>
    <property type="match status" value="1"/>
</dbReference>
<dbReference type="AlphaFoldDB" id="A0A3S4QAL8"/>
<evidence type="ECO:0000256" key="1">
    <source>
        <dbReference type="SAM" id="Phobius"/>
    </source>
</evidence>
<gene>
    <name evidence="3" type="ORF">NCTC5906_00725</name>
</gene>
<accession>A0A3S4QAL8</accession>
<keyword evidence="1" id="KW-0472">Membrane</keyword>
<dbReference type="Proteomes" id="UP000272690">
    <property type="component" value="Chromosome"/>
</dbReference>